<keyword evidence="3" id="KW-0732">Signal</keyword>
<feature type="region of interest" description="Disordered" evidence="1">
    <location>
        <begin position="1529"/>
        <end position="1551"/>
    </location>
</feature>
<feature type="domain" description="Transmembrane protein family 132 fourth" evidence="4">
    <location>
        <begin position="423"/>
        <end position="517"/>
    </location>
</feature>
<evidence type="ECO:0000256" key="2">
    <source>
        <dbReference type="SAM" id="Phobius"/>
    </source>
</evidence>
<feature type="transmembrane region" description="Helical" evidence="2">
    <location>
        <begin position="1306"/>
        <end position="1329"/>
    </location>
</feature>
<feature type="signal peptide" evidence="3">
    <location>
        <begin position="1"/>
        <end position="22"/>
    </location>
</feature>
<feature type="region of interest" description="Disordered" evidence="1">
    <location>
        <begin position="1162"/>
        <end position="1186"/>
    </location>
</feature>
<evidence type="ECO:0000256" key="3">
    <source>
        <dbReference type="SAM" id="SignalP"/>
    </source>
</evidence>
<dbReference type="PANTHER" id="PTHR13388">
    <property type="entry name" value="DETONATOR, ISOFORM E"/>
    <property type="match status" value="1"/>
</dbReference>
<evidence type="ECO:0000313" key="5">
    <source>
        <dbReference type="EMBL" id="JAP50321.1"/>
    </source>
</evidence>
<feature type="region of interest" description="Disordered" evidence="1">
    <location>
        <begin position="1567"/>
        <end position="1612"/>
    </location>
</feature>
<dbReference type="InterPro" id="IPR026307">
    <property type="entry name" value="TMEM132"/>
</dbReference>
<dbReference type="EMBL" id="GEEE01012904">
    <property type="protein sequence ID" value="JAP50321.1"/>
    <property type="molecule type" value="Transcribed_RNA"/>
</dbReference>
<feature type="compositionally biased region" description="Polar residues" evidence="1">
    <location>
        <begin position="1076"/>
        <end position="1093"/>
    </location>
</feature>
<keyword evidence="2" id="KW-1133">Transmembrane helix</keyword>
<feature type="region of interest" description="Disordered" evidence="1">
    <location>
        <begin position="1061"/>
        <end position="1127"/>
    </location>
</feature>
<protein>
    <recommendedName>
        <fullName evidence="4">Transmembrane protein family 132 fourth domain-containing protein</fullName>
    </recommendedName>
</protein>
<evidence type="ECO:0000256" key="1">
    <source>
        <dbReference type="SAM" id="MobiDB-lite"/>
    </source>
</evidence>
<feature type="chain" id="PRO_5007051069" description="Transmembrane protein family 132 fourth domain-containing protein" evidence="3">
    <location>
        <begin position="23"/>
        <end position="1990"/>
    </location>
</feature>
<keyword evidence="2" id="KW-0472">Membrane</keyword>
<reference evidence="5" key="1">
    <citation type="submission" date="2016-01" db="EMBL/GenBank/DDBJ databases">
        <title>Reference transcriptome for the parasite Schistocephalus solidus: insights into the molecular evolution of parasitism.</title>
        <authorList>
            <person name="Hebert F.O."/>
            <person name="Grambauer S."/>
            <person name="Barber I."/>
            <person name="Landry C.R."/>
            <person name="Aubin-Horth N."/>
        </authorList>
    </citation>
    <scope>NUCLEOTIDE SEQUENCE</scope>
</reference>
<evidence type="ECO:0000259" key="4">
    <source>
        <dbReference type="Pfam" id="PF16070"/>
    </source>
</evidence>
<accession>A0A0X3PEE2</accession>
<keyword evidence="2" id="KW-0812">Transmembrane</keyword>
<sequence length="1990" mass="220996">MIVCHSPWLLLLLEIFLKTSKAEDVLNAYFGSTGSAFLTDVRSTQESSIYSQDFITIGNTDGISLRVNVGNLVVNTSMDADLNVYENRPLTTVHLFQKELREDDPVLHFLCHSVHQPRSFIYTLTNHFSTCCVIKVTASNRHFFTGCLIDNWSSANESTCHASIQVESRIWNDSQRSELEISYRINTVHLLRPYSMNAPMESAVVSRQCLTPLATQLSDFKYLTNIILKSLQPDENREIGRNVLLEIPARRLKNGEYFHVPVRVKQLADIAEFTLRCEAPANTYIEFLRVVWPWESDESSLGPDAREADFRQFQLNSAFGAWDISQRHLPNLKGSVIEVVARYREGTNGVNMHENYREDPVIYKLLFRIVPPPKGPSGRVGPRLLWSLVSLSRRNTVDQAVSGSPIVTRLNVESLEYKYLALVLKSMSLVNTAVLSGYPTRYPVWVFGLTHSNELEDVTSRATCHAGDDTVIHFPRDSCSAGLLFSGGELSGSSALALVTKLDRSSAEENIVVWFPRPYTVNLVVDTPKAHNPSPLHEYATETTLLKALIDSHPQASDHGLQPPPSGLTHFQQARLRAFARFTLSTADFSLENTLGGHTLDVTDYTAHRLRLEYANEGVGKPATGLHSNHPEVPARLVLFSESYASQWPSLTPVTNDVKGATLTLNREEHSGLTGAAPSRVWLVGRRPGCVRVKLAPVADSPLVKAALPQSLIKLRKQHIRHHPDNQILWEPQQNLWVTVTDNDFVWPVGITAQLVTDLTITITKKETAGRNADHFQPNYPKTLHETNAGRPPITASFGHYTAHVRFSGSRVGRSSKGSPAVPADTTTSGPRVGLKSLGTNESFDLDYTPSGDDGRLKRIRRQTPARTLPRQGLLVVIVQFSDGSMLPWHRIMEVTWQLGLPSPPYKLVIENMRPDLVRVDMPTMPNSKKAVEAPLSGLGLTKTLNRRRRLAVEKGLRSNSNISYSSSSLRYSREADSQWFDPLQDQVPQTNLHFAANAFADRKLSQQPKENSDQPQWLGPTVVLLREDESFIGDLLKVNLLSNAAERVLFSAPVHASIVAARPSRRDSASSDLSTVQNGGTDRDSNPWTGTANTRPTVHPVTPTPNTISPPERFDRPPPFWSDPPKIVAEVEPQSRNIDSSGSLDPKDFSQWRPRKLSLESSWRFSESPDRGPHLDSLKQLPSESKGLPQEYDAKLLELFGSPALKDAPGMRPSGYRKADEYLAAKPSSEKTKSSPRDSSKLSSLDETSKRFGPAASGPANESDSPNERLQHAENGRILVASEDSNALLQKSGVSTNRPALELTMYILLGLFVLIALIFAVNCGAMVARYRWEHARIAKEAYRLQHLSELAMNSHNDDSAMECLSPAVAQDSQSSHSEFFTESAVINPPIDWKAAFLSAWRNFRRPFNRKADSNQHMSADNDWVWLGRDALERRTQTIPSSRAVTKLGLQYSEHQKEGEGRSILTGSHCEDSCTENHPLTDPPAPRSSALLTEAVVLSMQTSTVFSSAGAENPFCRPNSVQRMSAPVRPQVCSNGSSASAPPRKHKRSSTKCTSCHFQDEGYARLLSGPTNRCQDKSPMALPESTSEDPKQNTQHFYDSSAPATTSWSSHPQKCPDGENFFIRFPDAEKKASCGLSYTPTAYSSRSRRRNLHQLSPRGGGQTCITDQLATCSSNPLDSHHRYSESHRHLLHSNWPNSMTISTPSPWVHRKYSQASVNPRFPPNLTLTPNLQRSPQCHSFGYQTLPASNLAWQECSDSEVDQPDGAPVEVNSEFETPPSPPIRTSSKFSQRISYISSGQHANLFRRVSFPSNVMVQSPLVVNTAVNDIYNLLDSEASLQNSTRLAAHNRHFLACGAECHSNDEHCPRRALSHSRIFPSISATTPNSASEDIQGGSIVNCPTSGDMKQVYNLRDCCKPTAFSQFSRNSKDTQLPTCNAYKVAYCYPQKAQTAEERSVYANCAFALSPSALSRYHALLPSKHLVARMRRSIT</sequence>
<feature type="region of interest" description="Disordered" evidence="1">
    <location>
        <begin position="809"/>
        <end position="852"/>
    </location>
</feature>
<feature type="compositionally biased region" description="Low complexity" evidence="1">
    <location>
        <begin position="809"/>
        <end position="819"/>
    </location>
</feature>
<dbReference type="PANTHER" id="PTHR13388:SF11">
    <property type="entry name" value="DETONATOR, ISOFORM E"/>
    <property type="match status" value="1"/>
</dbReference>
<name>A0A0X3PEE2_SCHSO</name>
<feature type="region of interest" description="Disordered" evidence="1">
    <location>
        <begin position="1757"/>
        <end position="1785"/>
    </location>
</feature>
<gene>
    <name evidence="5" type="ORF">TR151219</name>
</gene>
<dbReference type="InterPro" id="IPR031437">
    <property type="entry name" value="Ig_TMEM132_4th"/>
</dbReference>
<feature type="compositionally biased region" description="Basic and acidic residues" evidence="1">
    <location>
        <begin position="1168"/>
        <end position="1178"/>
    </location>
</feature>
<feature type="compositionally biased region" description="Polar residues" evidence="1">
    <location>
        <begin position="1592"/>
        <end position="1612"/>
    </location>
</feature>
<feature type="compositionally biased region" description="Basic and acidic residues" evidence="1">
    <location>
        <begin position="1224"/>
        <end position="1241"/>
    </location>
</feature>
<organism evidence="5">
    <name type="scientific">Schistocephalus solidus</name>
    <name type="common">Tapeworm</name>
    <dbReference type="NCBI Taxonomy" id="70667"/>
    <lineage>
        <taxon>Eukaryota</taxon>
        <taxon>Metazoa</taxon>
        <taxon>Spiralia</taxon>
        <taxon>Lophotrochozoa</taxon>
        <taxon>Platyhelminthes</taxon>
        <taxon>Cestoda</taxon>
        <taxon>Eucestoda</taxon>
        <taxon>Diphyllobothriidea</taxon>
        <taxon>Diphyllobothriidae</taxon>
        <taxon>Schistocephalus</taxon>
    </lineage>
</organism>
<dbReference type="Pfam" id="PF16070">
    <property type="entry name" value="Ig_TMEM132_4th"/>
    <property type="match status" value="1"/>
</dbReference>
<proteinExistence type="predicted"/>
<feature type="region of interest" description="Disordered" evidence="1">
    <location>
        <begin position="1224"/>
        <end position="1270"/>
    </location>
</feature>
<feature type="compositionally biased region" description="Low complexity" evidence="1">
    <location>
        <begin position="1094"/>
        <end position="1108"/>
    </location>
</feature>